<dbReference type="AlphaFoldDB" id="A0A4R5BTB2"/>
<protein>
    <submittedName>
        <fullName evidence="1">Uncharacterized protein</fullName>
    </submittedName>
</protein>
<evidence type="ECO:0000313" key="2">
    <source>
        <dbReference type="Proteomes" id="UP000294723"/>
    </source>
</evidence>
<name>A0A4R5BTB2_9PSEU</name>
<dbReference type="RefSeq" id="WP_132682129.1">
    <property type="nucleotide sequence ID" value="NZ_SMLA01000009.1"/>
</dbReference>
<dbReference type="EMBL" id="SMLA01000009">
    <property type="protein sequence ID" value="TDD90298.1"/>
    <property type="molecule type" value="Genomic_DNA"/>
</dbReference>
<organism evidence="1 2">
    <name type="scientific">Saccharopolyspora karakumensis</name>
    <dbReference type="NCBI Taxonomy" id="2530386"/>
    <lineage>
        <taxon>Bacteria</taxon>
        <taxon>Bacillati</taxon>
        <taxon>Actinomycetota</taxon>
        <taxon>Actinomycetes</taxon>
        <taxon>Pseudonocardiales</taxon>
        <taxon>Pseudonocardiaceae</taxon>
        <taxon>Saccharopolyspora</taxon>
    </lineage>
</organism>
<proteinExistence type="predicted"/>
<dbReference type="Proteomes" id="UP000294723">
    <property type="component" value="Unassembled WGS sequence"/>
</dbReference>
<gene>
    <name evidence="1" type="ORF">E1202_08950</name>
</gene>
<evidence type="ECO:0000313" key="1">
    <source>
        <dbReference type="EMBL" id="TDD90298.1"/>
    </source>
</evidence>
<keyword evidence="2" id="KW-1185">Reference proteome</keyword>
<reference evidence="1 2" key="1">
    <citation type="submission" date="2019-03" db="EMBL/GenBank/DDBJ databases">
        <title>Draft genome sequences of novel Actinobacteria.</title>
        <authorList>
            <person name="Sahin N."/>
            <person name="Ay H."/>
            <person name="Saygin H."/>
        </authorList>
    </citation>
    <scope>NUCLEOTIDE SEQUENCE [LARGE SCALE GENOMIC DNA]</scope>
    <source>
        <strain evidence="1 2">5K548</strain>
    </source>
</reference>
<comment type="caution">
    <text evidence="1">The sequence shown here is derived from an EMBL/GenBank/DDBJ whole genome shotgun (WGS) entry which is preliminary data.</text>
</comment>
<accession>A0A4R5BTB2</accession>
<sequence>MKAEVVHNNSGPSVVVDMDMLPPVGAELVWTDNYSGIVQQLQWRIEAATPDLDAAEAAKVMI</sequence>